<evidence type="ECO:0000256" key="3">
    <source>
        <dbReference type="PROSITE-ProRule" id="PRU10141"/>
    </source>
</evidence>
<dbReference type="InterPro" id="IPR000719">
    <property type="entry name" value="Prot_kinase_dom"/>
</dbReference>
<dbReference type="InterPro" id="IPR008271">
    <property type="entry name" value="Ser/Thr_kinase_AS"/>
</dbReference>
<evidence type="ECO:0000259" key="6">
    <source>
        <dbReference type="PROSITE" id="PS50011"/>
    </source>
</evidence>
<feature type="region of interest" description="Disordered" evidence="5">
    <location>
        <begin position="370"/>
        <end position="400"/>
    </location>
</feature>
<reference evidence="7" key="2">
    <citation type="submission" date="2025-09" db="UniProtKB">
        <authorList>
            <consortium name="Ensembl"/>
        </authorList>
    </citation>
    <scope>IDENTIFICATION</scope>
</reference>
<evidence type="ECO:0000256" key="2">
    <source>
        <dbReference type="ARBA" id="ARBA00022840"/>
    </source>
</evidence>
<evidence type="ECO:0000256" key="1">
    <source>
        <dbReference type="ARBA" id="ARBA00022741"/>
    </source>
</evidence>
<accession>A0A8C3SB99</accession>
<name>A0A8C3SB99_CHESE</name>
<feature type="binding site" evidence="3">
    <location>
        <position position="96"/>
    </location>
    <ligand>
        <name>ATP</name>
        <dbReference type="ChEBI" id="CHEBI:30616"/>
    </ligand>
</feature>
<dbReference type="InterPro" id="IPR011009">
    <property type="entry name" value="Kinase-like_dom_sf"/>
</dbReference>
<comment type="similarity">
    <text evidence="4">Belongs to the protein kinase superfamily.</text>
</comment>
<dbReference type="AlphaFoldDB" id="A0A8C3SB99"/>
<keyword evidence="2 3" id="KW-0067">ATP-binding</keyword>
<dbReference type="PROSITE" id="PS50011">
    <property type="entry name" value="PROTEIN_KINASE_DOM"/>
    <property type="match status" value="1"/>
</dbReference>
<proteinExistence type="inferred from homology"/>
<keyword evidence="4" id="KW-0418">Kinase</keyword>
<keyword evidence="8" id="KW-1185">Reference proteome</keyword>
<dbReference type="SMART" id="SM00220">
    <property type="entry name" value="S_TKc"/>
    <property type="match status" value="1"/>
</dbReference>
<dbReference type="InterPro" id="IPR017441">
    <property type="entry name" value="Protein_kinase_ATP_BS"/>
</dbReference>
<keyword evidence="4" id="KW-0808">Transferase</keyword>
<dbReference type="Ensembl" id="ENSCSRT00000011519.1">
    <property type="protein sequence ID" value="ENSCSRP00000011099.1"/>
    <property type="gene ID" value="ENSCSRG00000008277.1"/>
</dbReference>
<sequence>MPPSPSALRLGQRDRRHAALPAGTPDGGAGPRASMTLPAPWDAEQQLEEMMELRAQNLPWLEVTQSYTILRELGSGSYGHVLLAVHQRQARPMALKFIEKRDTELRDFLSEYCISLSLAAHPCIASALGIAFQTEHHYVFAQELAPARDLFALLQPQVGFGIAELQVKRCALQLASALEFMGAKGLVHRDVKPENVLLLDLECRRVKLTDFGLSCPRGTAIEALPENLPYTAPELCRLGPSARLPAQPSLDAWALGVLLFCVLTGFFPWHTAADRHYRDFERWHRSPRVRPCPPHWGRFTYEAREMLRGLLAPDPIQRSPAGVAMAHVKCPWLEPEEPGAARAHRTLAGEGVGNKSTILTLTAGSFLHHTRAMGPRSDPWPIPAPPSLHSSHRPQPPWTF</sequence>
<dbReference type="PROSITE" id="PS00108">
    <property type="entry name" value="PROTEIN_KINASE_ST"/>
    <property type="match status" value="1"/>
</dbReference>
<feature type="region of interest" description="Disordered" evidence="5">
    <location>
        <begin position="1"/>
        <end position="36"/>
    </location>
</feature>
<dbReference type="SUPFAM" id="SSF56112">
    <property type="entry name" value="Protein kinase-like (PK-like)"/>
    <property type="match status" value="1"/>
</dbReference>
<organism evidence="7 8">
    <name type="scientific">Chelydra serpentina</name>
    <name type="common">Snapping turtle</name>
    <name type="synonym">Testudo serpentina</name>
    <dbReference type="NCBI Taxonomy" id="8475"/>
    <lineage>
        <taxon>Eukaryota</taxon>
        <taxon>Metazoa</taxon>
        <taxon>Chordata</taxon>
        <taxon>Craniata</taxon>
        <taxon>Vertebrata</taxon>
        <taxon>Euteleostomi</taxon>
        <taxon>Archelosauria</taxon>
        <taxon>Testudinata</taxon>
        <taxon>Testudines</taxon>
        <taxon>Cryptodira</taxon>
        <taxon>Durocryptodira</taxon>
        <taxon>Americhelydia</taxon>
        <taxon>Chelydroidea</taxon>
        <taxon>Chelydridae</taxon>
        <taxon>Chelydra</taxon>
    </lineage>
</organism>
<feature type="domain" description="Protein kinase" evidence="6">
    <location>
        <begin position="67"/>
        <end position="333"/>
    </location>
</feature>
<keyword evidence="4" id="KW-0723">Serine/threonine-protein kinase</keyword>
<keyword evidence="1 3" id="KW-0547">Nucleotide-binding</keyword>
<evidence type="ECO:0000256" key="5">
    <source>
        <dbReference type="SAM" id="MobiDB-lite"/>
    </source>
</evidence>
<dbReference type="Gene3D" id="1.10.510.10">
    <property type="entry name" value="Transferase(Phosphotransferase) domain 1"/>
    <property type="match status" value="1"/>
</dbReference>
<dbReference type="PROSITE" id="PS00107">
    <property type="entry name" value="PROTEIN_KINASE_ATP"/>
    <property type="match status" value="1"/>
</dbReference>
<reference evidence="7" key="1">
    <citation type="submission" date="2025-08" db="UniProtKB">
        <authorList>
            <consortium name="Ensembl"/>
        </authorList>
    </citation>
    <scope>IDENTIFICATION</scope>
</reference>
<dbReference type="Proteomes" id="UP000694403">
    <property type="component" value="Unplaced"/>
</dbReference>
<dbReference type="PANTHER" id="PTHR24359:SF38">
    <property type="entry name" value="PROTEIN KINASE DOMAIN-CONTAINING PROTEIN"/>
    <property type="match status" value="1"/>
</dbReference>
<evidence type="ECO:0000313" key="7">
    <source>
        <dbReference type="Ensembl" id="ENSCSRP00000011099.1"/>
    </source>
</evidence>
<dbReference type="GO" id="GO:0004674">
    <property type="term" value="F:protein serine/threonine kinase activity"/>
    <property type="evidence" value="ECO:0007669"/>
    <property type="project" value="UniProtKB-KW"/>
</dbReference>
<protein>
    <recommendedName>
        <fullName evidence="6">Protein kinase domain-containing protein</fullName>
    </recommendedName>
</protein>
<dbReference type="Pfam" id="PF00069">
    <property type="entry name" value="Pkinase"/>
    <property type="match status" value="1"/>
</dbReference>
<dbReference type="GO" id="GO:0005524">
    <property type="term" value="F:ATP binding"/>
    <property type="evidence" value="ECO:0007669"/>
    <property type="project" value="UniProtKB-UniRule"/>
</dbReference>
<dbReference type="PANTHER" id="PTHR24359">
    <property type="entry name" value="SERINE/THREONINE-PROTEIN KINASE SBK1"/>
    <property type="match status" value="1"/>
</dbReference>
<evidence type="ECO:0000313" key="8">
    <source>
        <dbReference type="Proteomes" id="UP000694403"/>
    </source>
</evidence>
<evidence type="ECO:0000256" key="4">
    <source>
        <dbReference type="RuleBase" id="RU000304"/>
    </source>
</evidence>